<evidence type="ECO:0000313" key="2">
    <source>
        <dbReference type="EMBL" id="MPM63102.1"/>
    </source>
</evidence>
<sequence length="257" mass="29361">MVDKKAFLNALSFEDKNRVSKLYEKICFCLKTGREVYTEEFYPPNVWRYLENAKGTLGVNVSSFGIFDEAERKVIAFSEKEIWHFPISLIKIQNKSEFTKLTHRDYLGSILSLGIKREKLGDLICGDSSAYVAVYEELADYIVYNLKSVGNSPCIVEIVDIYTEDLPQHKFQEENIISTSFRLDSIVSSITGLSRSKALDIIKEGKVIKDYRVETEKDEIVQENSILTIRGYGKYKIVSQVGTTGSGRFKILLKKFI</sequence>
<dbReference type="Gene3D" id="3.30.70.330">
    <property type="match status" value="1"/>
</dbReference>
<dbReference type="PROSITE" id="PS50889">
    <property type="entry name" value="S4"/>
    <property type="match status" value="1"/>
</dbReference>
<protein>
    <recommendedName>
        <fullName evidence="1">RNA-binding S4 domain-containing protein</fullName>
    </recommendedName>
</protein>
<feature type="domain" description="RNA-binding S4" evidence="1">
    <location>
        <begin position="181"/>
        <end position="243"/>
    </location>
</feature>
<accession>A0A645BCP4</accession>
<gene>
    <name evidence="2" type="ORF">SDC9_109982</name>
</gene>
<dbReference type="SMART" id="SM00363">
    <property type="entry name" value="S4"/>
    <property type="match status" value="1"/>
</dbReference>
<evidence type="ECO:0000259" key="1">
    <source>
        <dbReference type="SMART" id="SM00363"/>
    </source>
</evidence>
<proteinExistence type="predicted"/>
<dbReference type="SUPFAM" id="SSF55174">
    <property type="entry name" value="Alpha-L RNA-binding motif"/>
    <property type="match status" value="1"/>
</dbReference>
<dbReference type="GO" id="GO:0003723">
    <property type="term" value="F:RNA binding"/>
    <property type="evidence" value="ECO:0007669"/>
    <property type="project" value="InterPro"/>
</dbReference>
<dbReference type="EMBL" id="VSSQ01019221">
    <property type="protein sequence ID" value="MPM63102.1"/>
    <property type="molecule type" value="Genomic_DNA"/>
</dbReference>
<dbReference type="InterPro" id="IPR040591">
    <property type="entry name" value="RqcP2_RBD"/>
</dbReference>
<dbReference type="InterPro" id="IPR002942">
    <property type="entry name" value="S4_RNA-bd"/>
</dbReference>
<dbReference type="Pfam" id="PF17774">
    <property type="entry name" value="YlmH_RBD"/>
    <property type="match status" value="1"/>
</dbReference>
<dbReference type="CDD" id="cd00165">
    <property type="entry name" value="S4"/>
    <property type="match status" value="1"/>
</dbReference>
<dbReference type="AlphaFoldDB" id="A0A645BCP4"/>
<dbReference type="InterPro" id="IPR012677">
    <property type="entry name" value="Nucleotide-bd_a/b_plait_sf"/>
</dbReference>
<reference evidence="2" key="1">
    <citation type="submission" date="2019-08" db="EMBL/GenBank/DDBJ databases">
        <authorList>
            <person name="Kucharzyk K."/>
            <person name="Murdoch R.W."/>
            <person name="Higgins S."/>
            <person name="Loffler F."/>
        </authorList>
    </citation>
    <scope>NUCLEOTIDE SEQUENCE</scope>
</reference>
<organism evidence="2">
    <name type="scientific">bioreactor metagenome</name>
    <dbReference type="NCBI Taxonomy" id="1076179"/>
    <lineage>
        <taxon>unclassified sequences</taxon>
        <taxon>metagenomes</taxon>
        <taxon>ecological metagenomes</taxon>
    </lineage>
</organism>
<name>A0A645BCP4_9ZZZZ</name>
<comment type="caution">
    <text evidence="2">The sequence shown here is derived from an EMBL/GenBank/DDBJ whole genome shotgun (WGS) entry which is preliminary data.</text>
</comment>